<dbReference type="InterPro" id="IPR038657">
    <property type="entry name" value="Ribosomal_bL19_sf"/>
</dbReference>
<dbReference type="SUPFAM" id="SSF50104">
    <property type="entry name" value="Translation proteins SH3-like domain"/>
    <property type="match status" value="1"/>
</dbReference>
<dbReference type="GO" id="GO:0006412">
    <property type="term" value="P:translation"/>
    <property type="evidence" value="ECO:0007669"/>
    <property type="project" value="InterPro"/>
</dbReference>
<dbReference type="InterPro" id="IPR001857">
    <property type="entry name" value="Ribosomal_bL19"/>
</dbReference>
<keyword evidence="5" id="KW-0689">Ribosomal protein</keyword>
<evidence type="ECO:0000313" key="8">
    <source>
        <dbReference type="EMBL" id="CAE0291898.1"/>
    </source>
</evidence>
<evidence type="ECO:0000256" key="5">
    <source>
        <dbReference type="ARBA" id="ARBA00022980"/>
    </source>
</evidence>
<dbReference type="Gene3D" id="2.30.30.790">
    <property type="match status" value="1"/>
</dbReference>
<dbReference type="InterPro" id="IPR008991">
    <property type="entry name" value="Translation_prot_SH3-like_sf"/>
</dbReference>
<evidence type="ECO:0000313" key="9">
    <source>
        <dbReference type="EMBL" id="CAE0291899.1"/>
    </source>
</evidence>
<dbReference type="GO" id="GO:0003735">
    <property type="term" value="F:structural constituent of ribosome"/>
    <property type="evidence" value="ECO:0007669"/>
    <property type="project" value="InterPro"/>
</dbReference>
<dbReference type="PANTHER" id="PTHR15680:SF9">
    <property type="entry name" value="LARGE RIBOSOMAL SUBUNIT PROTEIN BL19M"/>
    <property type="match status" value="1"/>
</dbReference>
<dbReference type="EMBL" id="HBIC01040423">
    <property type="protein sequence ID" value="CAE0291899.1"/>
    <property type="molecule type" value="Transcribed_RNA"/>
</dbReference>
<name>A0A7S3MA30_9STRA</name>
<evidence type="ECO:0000256" key="1">
    <source>
        <dbReference type="ARBA" id="ARBA00004229"/>
    </source>
</evidence>
<dbReference type="AlphaFoldDB" id="A0A7S3MA30"/>
<evidence type="ECO:0000256" key="2">
    <source>
        <dbReference type="ARBA" id="ARBA00005781"/>
    </source>
</evidence>
<keyword evidence="4" id="KW-0934">Plastid</keyword>
<proteinExistence type="inferred from homology"/>
<dbReference type="GO" id="GO:0005762">
    <property type="term" value="C:mitochondrial large ribosomal subunit"/>
    <property type="evidence" value="ECO:0007669"/>
    <property type="project" value="TreeGrafter"/>
</dbReference>
<keyword evidence="3" id="KW-0150">Chloroplast</keyword>
<protein>
    <recommendedName>
        <fullName evidence="7">50S ribosomal protein L19, chloroplastic</fullName>
    </recommendedName>
</protein>
<gene>
    <name evidence="8" type="ORF">SELO1098_LOCUS20744</name>
    <name evidence="9" type="ORF">SELO1098_LOCUS20745</name>
</gene>
<organism evidence="9">
    <name type="scientific">Spumella elongata</name>
    <dbReference type="NCBI Taxonomy" id="89044"/>
    <lineage>
        <taxon>Eukaryota</taxon>
        <taxon>Sar</taxon>
        <taxon>Stramenopiles</taxon>
        <taxon>Ochrophyta</taxon>
        <taxon>Chrysophyceae</taxon>
        <taxon>Chromulinales</taxon>
        <taxon>Chromulinaceae</taxon>
        <taxon>Spumella</taxon>
    </lineage>
</organism>
<evidence type="ECO:0000256" key="6">
    <source>
        <dbReference type="ARBA" id="ARBA00023274"/>
    </source>
</evidence>
<evidence type="ECO:0000256" key="4">
    <source>
        <dbReference type="ARBA" id="ARBA00022640"/>
    </source>
</evidence>
<dbReference type="EMBL" id="HBIC01040422">
    <property type="protein sequence ID" value="CAE0291898.1"/>
    <property type="molecule type" value="Transcribed_RNA"/>
</dbReference>
<comment type="similarity">
    <text evidence="2">Belongs to the bacterial ribosomal protein bL19 family.</text>
</comment>
<sequence length="162" mass="18632">MMNCMRLLGALKPTMRSFTTAELLRPSTRTRHKIPQKRASNLMTILKEEGLQALKAGREWPDFSAGDAIEIHKLPYMSATVPDVIKGVVIGRFNKHMRMDASLLLLNVESGTKVERRIPIYSPLIKDIKVIQKAFIHKGKKRVRRSKLYYLSDLHPKFYTVK</sequence>
<dbReference type="Pfam" id="PF01245">
    <property type="entry name" value="Ribosomal_L19"/>
    <property type="match status" value="1"/>
</dbReference>
<evidence type="ECO:0000256" key="7">
    <source>
        <dbReference type="ARBA" id="ARBA00035376"/>
    </source>
</evidence>
<accession>A0A7S3MA30</accession>
<comment type="subcellular location">
    <subcellularLocation>
        <location evidence="1">Plastid</location>
        <location evidence="1">Chloroplast</location>
    </subcellularLocation>
</comment>
<dbReference type="GO" id="GO:0009507">
    <property type="term" value="C:chloroplast"/>
    <property type="evidence" value="ECO:0007669"/>
    <property type="project" value="UniProtKB-SubCell"/>
</dbReference>
<dbReference type="PANTHER" id="PTHR15680">
    <property type="entry name" value="RIBOSOMAL PROTEIN L19"/>
    <property type="match status" value="1"/>
</dbReference>
<keyword evidence="6" id="KW-0687">Ribonucleoprotein</keyword>
<reference evidence="9" key="1">
    <citation type="submission" date="2021-01" db="EMBL/GenBank/DDBJ databases">
        <authorList>
            <person name="Corre E."/>
            <person name="Pelletier E."/>
            <person name="Niang G."/>
            <person name="Scheremetjew M."/>
            <person name="Finn R."/>
            <person name="Kale V."/>
            <person name="Holt S."/>
            <person name="Cochrane G."/>
            <person name="Meng A."/>
            <person name="Brown T."/>
            <person name="Cohen L."/>
        </authorList>
    </citation>
    <scope>NUCLEOTIDE SEQUENCE</scope>
    <source>
        <strain evidence="9">CCAP 955/1</strain>
    </source>
</reference>
<evidence type="ECO:0000256" key="3">
    <source>
        <dbReference type="ARBA" id="ARBA00022528"/>
    </source>
</evidence>